<feature type="non-terminal residue" evidence="2">
    <location>
        <position position="1"/>
    </location>
</feature>
<reference evidence="2" key="1">
    <citation type="submission" date="2015-09" db="EMBL/GenBank/DDBJ databases">
        <title>De novo assembly of Pectinophora gossypiella (Pink Bollworm) gut transcriptome.</title>
        <authorList>
            <person name="Tassone E.E."/>
        </authorList>
    </citation>
    <scope>NUCLEOTIDE SEQUENCE</scope>
</reference>
<name>A0A1E1WNJ2_PECGO</name>
<feature type="compositionally biased region" description="Polar residues" evidence="1">
    <location>
        <begin position="48"/>
        <end position="64"/>
    </location>
</feature>
<evidence type="ECO:0000313" key="2">
    <source>
        <dbReference type="EMBL" id="JAT88411.1"/>
    </source>
</evidence>
<dbReference type="OrthoDB" id="7785529at2759"/>
<proteinExistence type="predicted"/>
<sequence>SNSPYPGANPPYPGNQALPSVSPYPVGNDPVPSPVQPGFTMPGGDNLPTVTLHPSVNMYPTPSKMSPFAMASAPEPGTPDNFKNDQPAFNPEYSQNEKK</sequence>
<accession>A0A1E1WNJ2</accession>
<dbReference type="EMBL" id="GDQN01002643">
    <property type="protein sequence ID" value="JAT88411.1"/>
    <property type="molecule type" value="Transcribed_RNA"/>
</dbReference>
<organism evidence="2">
    <name type="scientific">Pectinophora gossypiella</name>
    <name type="common">Cotton pink bollworm</name>
    <name type="synonym">Depressaria gossypiella</name>
    <dbReference type="NCBI Taxonomy" id="13191"/>
    <lineage>
        <taxon>Eukaryota</taxon>
        <taxon>Metazoa</taxon>
        <taxon>Ecdysozoa</taxon>
        <taxon>Arthropoda</taxon>
        <taxon>Hexapoda</taxon>
        <taxon>Insecta</taxon>
        <taxon>Pterygota</taxon>
        <taxon>Neoptera</taxon>
        <taxon>Endopterygota</taxon>
        <taxon>Lepidoptera</taxon>
        <taxon>Glossata</taxon>
        <taxon>Ditrysia</taxon>
        <taxon>Gelechioidea</taxon>
        <taxon>Gelechiidae</taxon>
        <taxon>Apatetrinae</taxon>
        <taxon>Pectinophora</taxon>
    </lineage>
</organism>
<dbReference type="AlphaFoldDB" id="A0A1E1WNJ2"/>
<feature type="region of interest" description="Disordered" evidence="1">
    <location>
        <begin position="1"/>
        <end position="99"/>
    </location>
</feature>
<evidence type="ECO:0000256" key="1">
    <source>
        <dbReference type="SAM" id="MobiDB-lite"/>
    </source>
</evidence>
<gene>
    <name evidence="2" type="ORF">g.5260</name>
</gene>
<protein>
    <submittedName>
        <fullName evidence="2">Uncharacterized protein</fullName>
    </submittedName>
</protein>